<dbReference type="PANTHER" id="PTHR35046">
    <property type="entry name" value="ZINC KNUCKLE (CCHC-TYPE) FAMILY PROTEIN"/>
    <property type="match status" value="1"/>
</dbReference>
<evidence type="ECO:0008006" key="3">
    <source>
        <dbReference type="Google" id="ProtNLM"/>
    </source>
</evidence>
<dbReference type="PANTHER" id="PTHR35046:SF9">
    <property type="entry name" value="RNA-DIRECTED DNA POLYMERASE"/>
    <property type="match status" value="1"/>
</dbReference>
<dbReference type="EMBL" id="OIVN01003104">
    <property type="protein sequence ID" value="SPD08810.1"/>
    <property type="molecule type" value="Genomic_DNA"/>
</dbReference>
<organism evidence="2">
    <name type="scientific">Fagus sylvatica</name>
    <name type="common">Beechnut</name>
    <dbReference type="NCBI Taxonomy" id="28930"/>
    <lineage>
        <taxon>Eukaryota</taxon>
        <taxon>Viridiplantae</taxon>
        <taxon>Streptophyta</taxon>
        <taxon>Embryophyta</taxon>
        <taxon>Tracheophyta</taxon>
        <taxon>Spermatophyta</taxon>
        <taxon>Magnoliopsida</taxon>
        <taxon>eudicotyledons</taxon>
        <taxon>Gunneridae</taxon>
        <taxon>Pentapetalae</taxon>
        <taxon>rosids</taxon>
        <taxon>fabids</taxon>
        <taxon>Fagales</taxon>
        <taxon>Fagaceae</taxon>
        <taxon>Fagus</taxon>
    </lineage>
</organism>
<proteinExistence type="predicted"/>
<sequence>MQQQFERLNFVLGEMRDRMDHQEAAIRNLQGGRDRRRRDRRVENEYENEGDSEDEEDLASEVGSGRHRRVRRERGHEWNPGDRPMILLVYKESYLNLDETNKSLPSLGVSLLQEFEDVFPEEMPNELPPIKGIEHQIDFVPGATIPNQPAYRSNPEETKELQRQVEDLMSKGYVRESMSPCAVPVLLVPKKDGTWRMCVDCRAINNITVKIRGRILLRRGGMMGTKLGLALKILYKFQMGQLQDQEPRRSRKQCKDWCNPLGMKLARAQQSKWV</sequence>
<feature type="compositionally biased region" description="Acidic residues" evidence="1">
    <location>
        <begin position="45"/>
        <end position="59"/>
    </location>
</feature>
<protein>
    <recommendedName>
        <fullName evidence="3">Reverse transcriptase domain-containing protein</fullName>
    </recommendedName>
</protein>
<feature type="region of interest" description="Disordered" evidence="1">
    <location>
        <begin position="27"/>
        <end position="77"/>
    </location>
</feature>
<name>A0A2N9HAU1_FAGSY</name>
<dbReference type="Gene3D" id="3.10.10.10">
    <property type="entry name" value="HIV Type 1 Reverse Transcriptase, subunit A, domain 1"/>
    <property type="match status" value="1"/>
</dbReference>
<gene>
    <name evidence="2" type="ORF">FSB_LOCUS36692</name>
</gene>
<dbReference type="AlphaFoldDB" id="A0A2N9HAU1"/>
<evidence type="ECO:0000313" key="2">
    <source>
        <dbReference type="EMBL" id="SPD08810.1"/>
    </source>
</evidence>
<reference evidence="2" key="1">
    <citation type="submission" date="2018-02" db="EMBL/GenBank/DDBJ databases">
        <authorList>
            <person name="Cohen D.B."/>
            <person name="Kent A.D."/>
        </authorList>
    </citation>
    <scope>NUCLEOTIDE SEQUENCE</scope>
</reference>
<dbReference type="InterPro" id="IPR043502">
    <property type="entry name" value="DNA/RNA_pol_sf"/>
</dbReference>
<evidence type="ECO:0000256" key="1">
    <source>
        <dbReference type="SAM" id="MobiDB-lite"/>
    </source>
</evidence>
<accession>A0A2N9HAU1</accession>
<dbReference type="SUPFAM" id="SSF56672">
    <property type="entry name" value="DNA/RNA polymerases"/>
    <property type="match status" value="1"/>
</dbReference>